<evidence type="ECO:0000313" key="3">
    <source>
        <dbReference type="Proteomes" id="UP001358586"/>
    </source>
</evidence>
<evidence type="ECO:0000256" key="1">
    <source>
        <dbReference type="SAM" id="MobiDB-lite"/>
    </source>
</evidence>
<keyword evidence="3" id="KW-1185">Reference proteome</keyword>
<sequence>MNDSSPLPSGCLSDGDGSNDDRNTKKKDKLLGGKSTISSTPSMNPTEAIDGDLEFEDGDILKSTVNGIPVIDFSD</sequence>
<feature type="compositionally biased region" description="Polar residues" evidence="1">
    <location>
        <begin position="35"/>
        <end position="45"/>
    </location>
</feature>
<name>A0ABR0NFB7_GOSAR</name>
<evidence type="ECO:0000313" key="2">
    <source>
        <dbReference type="EMBL" id="KAK5793715.1"/>
    </source>
</evidence>
<dbReference type="Proteomes" id="UP001358586">
    <property type="component" value="Chromosome 10"/>
</dbReference>
<organism evidence="2 3">
    <name type="scientific">Gossypium arboreum</name>
    <name type="common">Tree cotton</name>
    <name type="synonym">Gossypium nanking</name>
    <dbReference type="NCBI Taxonomy" id="29729"/>
    <lineage>
        <taxon>Eukaryota</taxon>
        <taxon>Viridiplantae</taxon>
        <taxon>Streptophyta</taxon>
        <taxon>Embryophyta</taxon>
        <taxon>Tracheophyta</taxon>
        <taxon>Spermatophyta</taxon>
        <taxon>Magnoliopsida</taxon>
        <taxon>eudicotyledons</taxon>
        <taxon>Gunneridae</taxon>
        <taxon>Pentapetalae</taxon>
        <taxon>rosids</taxon>
        <taxon>malvids</taxon>
        <taxon>Malvales</taxon>
        <taxon>Malvaceae</taxon>
        <taxon>Malvoideae</taxon>
        <taxon>Gossypium</taxon>
    </lineage>
</organism>
<protein>
    <submittedName>
        <fullName evidence="2">Uncharacterized protein</fullName>
    </submittedName>
</protein>
<feature type="region of interest" description="Disordered" evidence="1">
    <location>
        <begin position="1"/>
        <end position="50"/>
    </location>
</feature>
<reference evidence="2 3" key="1">
    <citation type="submission" date="2023-03" db="EMBL/GenBank/DDBJ databases">
        <title>WGS of Gossypium arboreum.</title>
        <authorList>
            <person name="Yu D."/>
        </authorList>
    </citation>
    <scope>NUCLEOTIDE SEQUENCE [LARGE SCALE GENOMIC DNA]</scope>
    <source>
        <tissue evidence="2">Leaf</tissue>
    </source>
</reference>
<proteinExistence type="predicted"/>
<comment type="caution">
    <text evidence="2">The sequence shown here is derived from an EMBL/GenBank/DDBJ whole genome shotgun (WGS) entry which is preliminary data.</text>
</comment>
<dbReference type="EMBL" id="JARKNE010000010">
    <property type="protein sequence ID" value="KAK5793715.1"/>
    <property type="molecule type" value="Genomic_DNA"/>
</dbReference>
<accession>A0ABR0NFB7</accession>
<gene>
    <name evidence="2" type="ORF">PVK06_034868</name>
</gene>